<comment type="caution">
    <text evidence="1">The sequence shown here is derived from an EMBL/GenBank/DDBJ whole genome shotgun (WGS) entry which is preliminary data.</text>
</comment>
<evidence type="ECO:0000313" key="2">
    <source>
        <dbReference type="Proteomes" id="UP000295604"/>
    </source>
</evidence>
<protein>
    <submittedName>
        <fullName evidence="1">Uncharacterized protein</fullName>
    </submittedName>
</protein>
<proteinExistence type="predicted"/>
<dbReference type="EMBL" id="QAPF01000222">
    <property type="protein sequence ID" value="TEA13003.1"/>
    <property type="molecule type" value="Genomic_DNA"/>
</dbReference>
<organism evidence="1 2">
    <name type="scientific">Colletotrichum sidae</name>
    <dbReference type="NCBI Taxonomy" id="1347389"/>
    <lineage>
        <taxon>Eukaryota</taxon>
        <taxon>Fungi</taxon>
        <taxon>Dikarya</taxon>
        <taxon>Ascomycota</taxon>
        <taxon>Pezizomycotina</taxon>
        <taxon>Sordariomycetes</taxon>
        <taxon>Hypocreomycetidae</taxon>
        <taxon>Glomerellales</taxon>
        <taxon>Glomerellaceae</taxon>
        <taxon>Colletotrichum</taxon>
        <taxon>Colletotrichum orbiculare species complex</taxon>
    </lineage>
</organism>
<accession>A0A4R8T7G4</accession>
<dbReference type="AlphaFoldDB" id="A0A4R8T7G4"/>
<name>A0A4R8T7G4_9PEZI</name>
<reference evidence="1 2" key="1">
    <citation type="submission" date="2018-11" db="EMBL/GenBank/DDBJ databases">
        <title>Genome sequence and assembly of Colletotrichum sidae.</title>
        <authorList>
            <person name="Gan P."/>
            <person name="Shirasu K."/>
        </authorList>
    </citation>
    <scope>NUCLEOTIDE SEQUENCE [LARGE SCALE GENOMIC DNA]</scope>
    <source>
        <strain evidence="1 2">CBS 518.97</strain>
    </source>
</reference>
<dbReference type="Proteomes" id="UP000295604">
    <property type="component" value="Unassembled WGS sequence"/>
</dbReference>
<evidence type="ECO:0000313" key="1">
    <source>
        <dbReference type="EMBL" id="TEA13003.1"/>
    </source>
</evidence>
<sequence>MAKLTDMPPEILNIICSMLLEVDKNVTIEHAFAQGNSWYKSSTDHQIGKFLTKASGLPDVFNFAHASRRFQSLTSYPWHLRSRILSFHGSDFLPRAIKFLRSLSSHPNGAQQVQILYLNLEESASSHHSISPADINFLHEQSGAVVRTSGERLRNVALAVLGKLPNLEQLGMTLETSPYQPLWKDLAADGTWIPFYTDPWSSQDDESFELAHLHQNIQYLGLRFNHQWHRPVGPGYFATKRQEVFEILFDLEVRPTHLYVDDLTTALCGFHRVSGTAGMDMLFKNITHLTIAGASDSQRGLSLGPVLGRCAPLWEFTFIGQSSRLADTDIDLSPFRVYQFLLARHRTSLRKLCLDFSFYKFNLGGVGTGFLASFTNLHTLWIDTRSIVPNRPDTPSLRAFDKLPASLRHVCFSLNGKGIGPGLQWLAENRATRYPKLHVIQFKYPFFGTQQPQHPFIGSQYFDRQYFQYPFSARRFPHARMILDDHRELGFEDAEVTEVENAVLWTPCEGLCREEDGAGQEEDD</sequence>
<gene>
    <name evidence="1" type="ORF">C8034_v005514</name>
</gene>
<keyword evidence="2" id="KW-1185">Reference proteome</keyword>